<keyword evidence="2" id="KW-1185">Reference proteome</keyword>
<gene>
    <name evidence="1" type="ORF">T459_08360</name>
</gene>
<reference evidence="1 2" key="1">
    <citation type="journal article" date="2014" name="Nat. Genet.">
        <title>Genome sequence of the hot pepper provides insights into the evolution of pungency in Capsicum species.</title>
        <authorList>
            <person name="Kim S."/>
            <person name="Park M."/>
            <person name="Yeom S.I."/>
            <person name="Kim Y.M."/>
            <person name="Lee J.M."/>
            <person name="Lee H.A."/>
            <person name="Seo E."/>
            <person name="Choi J."/>
            <person name="Cheong K."/>
            <person name="Kim K.T."/>
            <person name="Jung K."/>
            <person name="Lee G.W."/>
            <person name="Oh S.K."/>
            <person name="Bae C."/>
            <person name="Kim S.B."/>
            <person name="Lee H.Y."/>
            <person name="Kim S.Y."/>
            <person name="Kim M.S."/>
            <person name="Kang B.C."/>
            <person name="Jo Y.D."/>
            <person name="Yang H.B."/>
            <person name="Jeong H.J."/>
            <person name="Kang W.H."/>
            <person name="Kwon J.K."/>
            <person name="Shin C."/>
            <person name="Lim J.Y."/>
            <person name="Park J.H."/>
            <person name="Huh J.H."/>
            <person name="Kim J.S."/>
            <person name="Kim B.D."/>
            <person name="Cohen O."/>
            <person name="Paran I."/>
            <person name="Suh M.C."/>
            <person name="Lee S.B."/>
            <person name="Kim Y.K."/>
            <person name="Shin Y."/>
            <person name="Noh S.J."/>
            <person name="Park J."/>
            <person name="Seo Y.S."/>
            <person name="Kwon S.Y."/>
            <person name="Kim H.A."/>
            <person name="Park J.M."/>
            <person name="Kim H.J."/>
            <person name="Choi S.B."/>
            <person name="Bosland P.W."/>
            <person name="Reeves G."/>
            <person name="Jo S.H."/>
            <person name="Lee B.W."/>
            <person name="Cho H.T."/>
            <person name="Choi H.S."/>
            <person name="Lee M.S."/>
            <person name="Yu Y."/>
            <person name="Do Choi Y."/>
            <person name="Park B.S."/>
            <person name="van Deynze A."/>
            <person name="Ashrafi H."/>
            <person name="Hill T."/>
            <person name="Kim W.T."/>
            <person name="Pai H.S."/>
            <person name="Ahn H.K."/>
            <person name="Yeam I."/>
            <person name="Giovannoni J.J."/>
            <person name="Rose J.K."/>
            <person name="Sorensen I."/>
            <person name="Lee S.J."/>
            <person name="Kim R.W."/>
            <person name="Choi I.Y."/>
            <person name="Choi B.S."/>
            <person name="Lim J.S."/>
            <person name="Lee Y.H."/>
            <person name="Choi D."/>
        </authorList>
    </citation>
    <scope>NUCLEOTIDE SEQUENCE [LARGE SCALE GENOMIC DNA]</scope>
    <source>
        <strain evidence="2">cv. CM334</strain>
    </source>
</reference>
<dbReference type="EMBL" id="AYRZ02000003">
    <property type="protein sequence ID" value="PHT86254.1"/>
    <property type="molecule type" value="Genomic_DNA"/>
</dbReference>
<proteinExistence type="predicted"/>
<comment type="caution">
    <text evidence="1">The sequence shown here is derived from an EMBL/GenBank/DDBJ whole genome shotgun (WGS) entry which is preliminary data.</text>
</comment>
<organism evidence="1 2">
    <name type="scientific">Capsicum annuum</name>
    <name type="common">Capsicum pepper</name>
    <dbReference type="NCBI Taxonomy" id="4072"/>
    <lineage>
        <taxon>Eukaryota</taxon>
        <taxon>Viridiplantae</taxon>
        <taxon>Streptophyta</taxon>
        <taxon>Embryophyta</taxon>
        <taxon>Tracheophyta</taxon>
        <taxon>Spermatophyta</taxon>
        <taxon>Magnoliopsida</taxon>
        <taxon>eudicotyledons</taxon>
        <taxon>Gunneridae</taxon>
        <taxon>Pentapetalae</taxon>
        <taxon>asterids</taxon>
        <taxon>lamiids</taxon>
        <taxon>Solanales</taxon>
        <taxon>Solanaceae</taxon>
        <taxon>Solanoideae</taxon>
        <taxon>Capsiceae</taxon>
        <taxon>Capsicum</taxon>
    </lineage>
</organism>
<reference evidence="1 2" key="2">
    <citation type="journal article" date="2017" name="Genome Biol.">
        <title>New reference genome sequences of hot pepper reveal the massive evolution of plant disease-resistance genes by retroduplication.</title>
        <authorList>
            <person name="Kim S."/>
            <person name="Park J."/>
            <person name="Yeom S.I."/>
            <person name="Kim Y.M."/>
            <person name="Seo E."/>
            <person name="Kim K.T."/>
            <person name="Kim M.S."/>
            <person name="Lee J.M."/>
            <person name="Cheong K."/>
            <person name="Shin H.S."/>
            <person name="Kim S.B."/>
            <person name="Han K."/>
            <person name="Lee J."/>
            <person name="Park M."/>
            <person name="Lee H.A."/>
            <person name="Lee H.Y."/>
            <person name="Lee Y."/>
            <person name="Oh S."/>
            <person name="Lee J.H."/>
            <person name="Choi E."/>
            <person name="Choi E."/>
            <person name="Lee S.E."/>
            <person name="Jeon J."/>
            <person name="Kim H."/>
            <person name="Choi G."/>
            <person name="Song H."/>
            <person name="Lee J."/>
            <person name="Lee S.C."/>
            <person name="Kwon J.K."/>
            <person name="Lee H.Y."/>
            <person name="Koo N."/>
            <person name="Hong Y."/>
            <person name="Kim R.W."/>
            <person name="Kang W.H."/>
            <person name="Huh J.H."/>
            <person name="Kang B.C."/>
            <person name="Yang T.J."/>
            <person name="Lee Y.H."/>
            <person name="Bennetzen J.L."/>
            <person name="Choi D."/>
        </authorList>
    </citation>
    <scope>NUCLEOTIDE SEQUENCE [LARGE SCALE GENOMIC DNA]</scope>
    <source>
        <strain evidence="2">cv. CM334</strain>
    </source>
</reference>
<dbReference type="AlphaFoldDB" id="A0A2G2ZW96"/>
<dbReference type="Proteomes" id="UP000222542">
    <property type="component" value="Unassembled WGS sequence"/>
</dbReference>
<evidence type="ECO:0000313" key="1">
    <source>
        <dbReference type="EMBL" id="PHT86254.1"/>
    </source>
</evidence>
<accession>A0A2G2ZW96</accession>
<name>A0A2G2ZW96_CAPAN</name>
<protein>
    <submittedName>
        <fullName evidence="1">Uncharacterized protein</fullName>
    </submittedName>
</protein>
<dbReference type="Gramene" id="PHT86254">
    <property type="protein sequence ID" value="PHT86254"/>
    <property type="gene ID" value="T459_08360"/>
</dbReference>
<sequence>MDPKILGKFNSGDCNMWWDDWTEMGSLAIKCPAFMNGNGRSIMVKEIMINGSWDMKKHYNTLPGQIALYIGTADIGEPNDMDYAVWSDTENGQYMIHEQSTDSKTKLRYGYES</sequence>
<evidence type="ECO:0000313" key="2">
    <source>
        <dbReference type="Proteomes" id="UP000222542"/>
    </source>
</evidence>